<dbReference type="Gene3D" id="3.40.720.10">
    <property type="entry name" value="Alkaline Phosphatase, subunit A"/>
    <property type="match status" value="2"/>
</dbReference>
<dbReference type="InterPro" id="IPR017850">
    <property type="entry name" value="Alkaline_phosphatase_core_sf"/>
</dbReference>
<organism evidence="1 2">
    <name type="scientific">Anaerobaca lacustris</name>
    <dbReference type="NCBI Taxonomy" id="3044600"/>
    <lineage>
        <taxon>Bacteria</taxon>
        <taxon>Pseudomonadati</taxon>
        <taxon>Planctomycetota</taxon>
        <taxon>Phycisphaerae</taxon>
        <taxon>Sedimentisphaerales</taxon>
        <taxon>Anaerobacaceae</taxon>
        <taxon>Anaerobaca</taxon>
    </lineage>
</organism>
<sequence>MGIRTPLIVSGPGFTGGKVVEDLVSLIDLPLTILTAGSKVASSDWYTEDFLYDLEDDPNERDNLVADPQLKTIRAELAAILRRRMVEAGDGRFVSVLCQSLLVSLSWRHLSLTCQPLETLVLTPKNACNSL</sequence>
<evidence type="ECO:0000313" key="2">
    <source>
        <dbReference type="Proteomes" id="UP001431776"/>
    </source>
</evidence>
<gene>
    <name evidence="1" type="ORF">QJ522_19745</name>
</gene>
<dbReference type="RefSeq" id="WP_349246711.1">
    <property type="nucleotide sequence ID" value="NZ_JASCXX010000032.1"/>
</dbReference>
<comment type="caution">
    <text evidence="1">The sequence shown here is derived from an EMBL/GenBank/DDBJ whole genome shotgun (WGS) entry which is preliminary data.</text>
</comment>
<dbReference type="EMBL" id="JASCXX010000032">
    <property type="protein sequence ID" value="MDI6451304.1"/>
    <property type="molecule type" value="Genomic_DNA"/>
</dbReference>
<protein>
    <submittedName>
        <fullName evidence="1">Uncharacterized protein</fullName>
    </submittedName>
</protein>
<name>A0AAW6U483_9BACT</name>
<dbReference type="SUPFAM" id="SSF53649">
    <property type="entry name" value="Alkaline phosphatase-like"/>
    <property type="match status" value="1"/>
</dbReference>
<dbReference type="AlphaFoldDB" id="A0AAW6U483"/>
<keyword evidence="2" id="KW-1185">Reference proteome</keyword>
<accession>A0AAW6U483</accession>
<dbReference type="Proteomes" id="UP001431776">
    <property type="component" value="Unassembled WGS sequence"/>
</dbReference>
<evidence type="ECO:0000313" key="1">
    <source>
        <dbReference type="EMBL" id="MDI6451304.1"/>
    </source>
</evidence>
<reference evidence="1" key="1">
    <citation type="submission" date="2023-05" db="EMBL/GenBank/DDBJ databases">
        <title>Anaerotaeda fermentans gen. nov., sp. nov., a novel anaerobic planctomycete of the new family within the order Sedimentisphaerales isolated from Taman Peninsula, Russia.</title>
        <authorList>
            <person name="Khomyakova M.A."/>
            <person name="Merkel A.Y."/>
            <person name="Slobodkin A.I."/>
        </authorList>
    </citation>
    <scope>NUCLEOTIDE SEQUENCE</scope>
    <source>
        <strain evidence="1">M17dextr</strain>
    </source>
</reference>
<proteinExistence type="predicted"/>